<gene>
    <name evidence="1" type="ORF">H1R13_28405</name>
</gene>
<evidence type="ECO:0000313" key="2">
    <source>
        <dbReference type="Proteomes" id="UP000517694"/>
    </source>
</evidence>
<protein>
    <submittedName>
        <fullName evidence="1">Uncharacterized protein</fullName>
    </submittedName>
</protein>
<dbReference type="OrthoDB" id="4556966at2"/>
<comment type="caution">
    <text evidence="1">The sequence shown here is derived from an EMBL/GenBank/DDBJ whole genome shotgun (WGS) entry which is preliminary data.</text>
</comment>
<dbReference type="Pfam" id="PF20213">
    <property type="entry name" value="DUF6573"/>
    <property type="match status" value="1"/>
</dbReference>
<sequence length="138" mass="14964">MRSVPLADPGEIIHAYTRAQALADGVLVAADADLAREAGFRVPVALTSAVWEGCVAWNDGDSERQTPQDERGRLWDVLTMTHHAIRRSGGDGDRVTVDLLRVPRDGRTTQARPVQLVCVIGPGDQGEPVITIMQPDED</sequence>
<accession>A0A7X1I4P5</accession>
<organism evidence="1 2">
    <name type="scientific">Streptomyces mexicanus</name>
    <dbReference type="NCBI Taxonomy" id="178566"/>
    <lineage>
        <taxon>Bacteria</taxon>
        <taxon>Bacillati</taxon>
        <taxon>Actinomycetota</taxon>
        <taxon>Actinomycetes</taxon>
        <taxon>Kitasatosporales</taxon>
        <taxon>Streptomycetaceae</taxon>
        <taxon>Streptomyces</taxon>
    </lineage>
</organism>
<dbReference type="EMBL" id="JACMHY010000013">
    <property type="protein sequence ID" value="MBC2868744.1"/>
    <property type="molecule type" value="Genomic_DNA"/>
</dbReference>
<proteinExistence type="predicted"/>
<dbReference type="InterPro" id="IPR046480">
    <property type="entry name" value="DUF6573"/>
</dbReference>
<reference evidence="1 2" key="1">
    <citation type="submission" date="2020-08" db="EMBL/GenBank/DDBJ databases">
        <title>Whole-Genome Sequence of French Clinical Streptomyces mexicanus Strain Q0842.</title>
        <authorList>
            <person name="Boxberger M."/>
            <person name="La Scola B."/>
        </authorList>
    </citation>
    <scope>NUCLEOTIDE SEQUENCE [LARGE SCALE GENOMIC DNA]</scope>
    <source>
        <strain evidence="1 2">Marseille-Q0842</strain>
    </source>
</reference>
<name>A0A7X1I4P5_9ACTN</name>
<dbReference type="Proteomes" id="UP000517694">
    <property type="component" value="Unassembled WGS sequence"/>
</dbReference>
<evidence type="ECO:0000313" key="1">
    <source>
        <dbReference type="EMBL" id="MBC2868744.1"/>
    </source>
</evidence>
<keyword evidence="2" id="KW-1185">Reference proteome</keyword>
<dbReference type="AlphaFoldDB" id="A0A7X1I4P5"/>